<keyword evidence="5" id="KW-1185">Reference proteome</keyword>
<evidence type="ECO:0000259" key="3">
    <source>
        <dbReference type="SMART" id="SM00903"/>
    </source>
</evidence>
<proteinExistence type="inferred from homology"/>
<name>A0ABY3RQH7_9MICO</name>
<dbReference type="SUPFAM" id="SSF50475">
    <property type="entry name" value="FMN-binding split barrel"/>
    <property type="match status" value="1"/>
</dbReference>
<protein>
    <submittedName>
        <fullName evidence="4">Flavin reductase family protein</fullName>
    </submittedName>
</protein>
<dbReference type="Gene3D" id="2.30.110.10">
    <property type="entry name" value="Electron Transport, Fmn-binding Protein, Chain A"/>
    <property type="match status" value="1"/>
</dbReference>
<dbReference type="PANTHER" id="PTHR30466:SF11">
    <property type="entry name" value="FLAVIN-DEPENDENT MONOOXYGENASE, REDUCTASE SUBUNIT HSAB"/>
    <property type="match status" value="1"/>
</dbReference>
<dbReference type="EMBL" id="CP082781">
    <property type="protein sequence ID" value="UGS25141.1"/>
    <property type="molecule type" value="Genomic_DNA"/>
</dbReference>
<dbReference type="SMART" id="SM00903">
    <property type="entry name" value="Flavin_Reduct"/>
    <property type="match status" value="1"/>
</dbReference>
<sequence length="170" mass="18536">MTTVAHETLSQDRALRRAFSLYPTGVVALGARIEGRLTGMAVNSFTSVSLDPALVAISAARTSKTWPLLRDAAALGMSVLAAHQEAFSRRLSAREGDRFGDQALRETEGGAVLIEEAALWLTCRPHSRFDGGDHEIALYEIVDVTVFDDVEPLVFHQSRYRSIVGDAPRP</sequence>
<evidence type="ECO:0000256" key="2">
    <source>
        <dbReference type="ARBA" id="ARBA00023002"/>
    </source>
</evidence>
<dbReference type="InterPro" id="IPR050268">
    <property type="entry name" value="NADH-dep_flavin_reductase"/>
</dbReference>
<keyword evidence="2" id="KW-0560">Oxidoreductase</keyword>
<dbReference type="PANTHER" id="PTHR30466">
    <property type="entry name" value="FLAVIN REDUCTASE"/>
    <property type="match status" value="1"/>
</dbReference>
<dbReference type="Proteomes" id="UP001199642">
    <property type="component" value="Chromosome"/>
</dbReference>
<dbReference type="InterPro" id="IPR012349">
    <property type="entry name" value="Split_barrel_FMN-bd"/>
</dbReference>
<dbReference type="InterPro" id="IPR002563">
    <property type="entry name" value="Flavin_Rdtase-like_dom"/>
</dbReference>
<reference evidence="4 5" key="1">
    <citation type="submission" date="2023-01" db="EMBL/GenBank/DDBJ databases">
        <title>Characterization of estradiol degrading bacteria Microbacterium sp. MZT7 and reveal degrading genes through genome analysis.</title>
        <authorList>
            <person name="Hao P."/>
            <person name="Gao Y."/>
        </authorList>
    </citation>
    <scope>NUCLEOTIDE SEQUENCE [LARGE SCALE GENOMIC DNA]</scope>
    <source>
        <strain evidence="4 5">MZT7</strain>
    </source>
</reference>
<accession>A0ABY3RQH7</accession>
<evidence type="ECO:0000313" key="5">
    <source>
        <dbReference type="Proteomes" id="UP001199642"/>
    </source>
</evidence>
<feature type="domain" description="Flavin reductase like" evidence="3">
    <location>
        <begin position="19"/>
        <end position="162"/>
    </location>
</feature>
<organism evidence="4 5">
    <name type="scientific">Microbacterium resistens</name>
    <dbReference type="NCBI Taxonomy" id="156977"/>
    <lineage>
        <taxon>Bacteria</taxon>
        <taxon>Bacillati</taxon>
        <taxon>Actinomycetota</taxon>
        <taxon>Actinomycetes</taxon>
        <taxon>Micrococcales</taxon>
        <taxon>Microbacteriaceae</taxon>
        <taxon>Microbacterium</taxon>
    </lineage>
</organism>
<dbReference type="RefSeq" id="WP_067242948.1">
    <property type="nucleotide sequence ID" value="NZ_CP082781.1"/>
</dbReference>
<gene>
    <name evidence="4" type="ORF">K8F61_10560</name>
</gene>
<evidence type="ECO:0000256" key="1">
    <source>
        <dbReference type="ARBA" id="ARBA00008898"/>
    </source>
</evidence>
<evidence type="ECO:0000313" key="4">
    <source>
        <dbReference type="EMBL" id="UGS25141.1"/>
    </source>
</evidence>
<dbReference type="Pfam" id="PF01613">
    <property type="entry name" value="Flavin_Reduct"/>
    <property type="match status" value="1"/>
</dbReference>
<comment type="similarity">
    <text evidence="1">Belongs to the non-flavoprotein flavin reductase family.</text>
</comment>